<protein>
    <recommendedName>
        <fullName evidence="3">(d)CMP kinase</fullName>
        <ecNumber evidence="3">2.7.4.25</ecNumber>
    </recommendedName>
</protein>
<dbReference type="AlphaFoldDB" id="A0A9D2CG84"/>
<dbReference type="GO" id="GO:0005737">
    <property type="term" value="C:cytoplasm"/>
    <property type="evidence" value="ECO:0007669"/>
    <property type="project" value="UniProtKB-SubCell"/>
</dbReference>
<dbReference type="GO" id="GO:0036431">
    <property type="term" value="F:dCMP kinase activity"/>
    <property type="evidence" value="ECO:0007669"/>
    <property type="project" value="InterPro"/>
</dbReference>
<evidence type="ECO:0000256" key="9">
    <source>
        <dbReference type="ARBA" id="ARBA00047615"/>
    </source>
</evidence>
<evidence type="ECO:0000256" key="1">
    <source>
        <dbReference type="ARBA" id="ARBA00004496"/>
    </source>
</evidence>
<comment type="subcellular location">
    <subcellularLocation>
        <location evidence="1">Cytoplasm</location>
    </subcellularLocation>
</comment>
<keyword evidence="6" id="KW-0547">Nucleotide-binding</keyword>
<dbReference type="EC" id="2.7.4.25" evidence="3"/>
<dbReference type="CDD" id="cd02020">
    <property type="entry name" value="CMPK"/>
    <property type="match status" value="1"/>
</dbReference>
<dbReference type="Pfam" id="PF13189">
    <property type="entry name" value="Cytidylate_kin2"/>
    <property type="match status" value="1"/>
</dbReference>
<keyword evidence="5" id="KW-0808">Transferase</keyword>
<dbReference type="GO" id="GO:0005524">
    <property type="term" value="F:ATP binding"/>
    <property type="evidence" value="ECO:0007669"/>
    <property type="project" value="UniProtKB-KW"/>
</dbReference>
<keyword evidence="4" id="KW-0963">Cytoplasm</keyword>
<evidence type="ECO:0000256" key="8">
    <source>
        <dbReference type="ARBA" id="ARBA00022840"/>
    </source>
</evidence>
<name>A0A9D2CG84_9FIRM</name>
<dbReference type="Gene3D" id="3.40.50.300">
    <property type="entry name" value="P-loop containing nucleotide triphosphate hydrolases"/>
    <property type="match status" value="1"/>
</dbReference>
<reference evidence="11" key="2">
    <citation type="submission" date="2021-04" db="EMBL/GenBank/DDBJ databases">
        <authorList>
            <person name="Gilroy R."/>
        </authorList>
    </citation>
    <scope>NUCLEOTIDE SEQUENCE</scope>
    <source>
        <strain evidence="11">CHK199-9574</strain>
    </source>
</reference>
<evidence type="ECO:0000313" key="12">
    <source>
        <dbReference type="Proteomes" id="UP000824135"/>
    </source>
</evidence>
<evidence type="ECO:0000256" key="7">
    <source>
        <dbReference type="ARBA" id="ARBA00022777"/>
    </source>
</evidence>
<evidence type="ECO:0000256" key="3">
    <source>
        <dbReference type="ARBA" id="ARBA00012906"/>
    </source>
</evidence>
<comment type="catalytic activity">
    <reaction evidence="10">
        <text>CMP + ATP = CDP + ADP</text>
        <dbReference type="Rhea" id="RHEA:11600"/>
        <dbReference type="ChEBI" id="CHEBI:30616"/>
        <dbReference type="ChEBI" id="CHEBI:58069"/>
        <dbReference type="ChEBI" id="CHEBI:60377"/>
        <dbReference type="ChEBI" id="CHEBI:456216"/>
        <dbReference type="EC" id="2.7.4.25"/>
    </reaction>
</comment>
<comment type="catalytic activity">
    <reaction evidence="9">
        <text>dCMP + ATP = dCDP + ADP</text>
        <dbReference type="Rhea" id="RHEA:25094"/>
        <dbReference type="ChEBI" id="CHEBI:30616"/>
        <dbReference type="ChEBI" id="CHEBI:57566"/>
        <dbReference type="ChEBI" id="CHEBI:58593"/>
        <dbReference type="ChEBI" id="CHEBI:456216"/>
        <dbReference type="EC" id="2.7.4.25"/>
    </reaction>
</comment>
<proteinExistence type="inferred from homology"/>
<dbReference type="SUPFAM" id="SSF52540">
    <property type="entry name" value="P-loop containing nucleoside triphosphate hydrolases"/>
    <property type="match status" value="1"/>
</dbReference>
<comment type="caution">
    <text evidence="11">The sequence shown here is derived from an EMBL/GenBank/DDBJ whole genome shotgun (WGS) entry which is preliminary data.</text>
</comment>
<evidence type="ECO:0000313" key="11">
    <source>
        <dbReference type="EMBL" id="HIY77852.1"/>
    </source>
</evidence>
<dbReference type="Proteomes" id="UP000824135">
    <property type="component" value="Unassembled WGS sequence"/>
</dbReference>
<evidence type="ECO:0000256" key="2">
    <source>
        <dbReference type="ARBA" id="ARBA00011005"/>
    </source>
</evidence>
<dbReference type="GO" id="GO:0006139">
    <property type="term" value="P:nucleobase-containing compound metabolic process"/>
    <property type="evidence" value="ECO:0007669"/>
    <property type="project" value="InterPro"/>
</dbReference>
<dbReference type="EMBL" id="DXCO01000019">
    <property type="protein sequence ID" value="HIY77852.1"/>
    <property type="molecule type" value="Genomic_DNA"/>
</dbReference>
<evidence type="ECO:0000256" key="6">
    <source>
        <dbReference type="ARBA" id="ARBA00022741"/>
    </source>
</evidence>
<dbReference type="InterPro" id="IPR011892">
    <property type="entry name" value="Cyt_kin_arch"/>
</dbReference>
<keyword evidence="8" id="KW-0067">ATP-binding</keyword>
<organism evidence="11 12">
    <name type="scientific">Candidatus Borkfalkia excrementavium</name>
    <dbReference type="NCBI Taxonomy" id="2838505"/>
    <lineage>
        <taxon>Bacteria</taxon>
        <taxon>Bacillati</taxon>
        <taxon>Bacillota</taxon>
        <taxon>Clostridia</taxon>
        <taxon>Christensenellales</taxon>
        <taxon>Christensenellaceae</taxon>
        <taxon>Candidatus Borkfalkia</taxon>
    </lineage>
</organism>
<evidence type="ECO:0000256" key="5">
    <source>
        <dbReference type="ARBA" id="ARBA00022679"/>
    </source>
</evidence>
<gene>
    <name evidence="11" type="ORF">H9728_02300</name>
</gene>
<dbReference type="InterPro" id="IPR011994">
    <property type="entry name" value="Cytidylate_kinase_dom"/>
</dbReference>
<accession>A0A9D2CG84</accession>
<comment type="similarity">
    <text evidence="2">Belongs to the cytidylate kinase family. Type 2 subfamily.</text>
</comment>
<evidence type="ECO:0000256" key="10">
    <source>
        <dbReference type="ARBA" id="ARBA00048478"/>
    </source>
</evidence>
<dbReference type="InterPro" id="IPR027417">
    <property type="entry name" value="P-loop_NTPase"/>
</dbReference>
<dbReference type="NCBIfam" id="TIGR02173">
    <property type="entry name" value="cyt_kin_arch"/>
    <property type="match status" value="1"/>
</dbReference>
<evidence type="ECO:0000256" key="4">
    <source>
        <dbReference type="ARBA" id="ARBA00022490"/>
    </source>
</evidence>
<keyword evidence="7 11" id="KW-0418">Kinase</keyword>
<sequence length="285" mass="31837">MQKVKISLAGDLGSGKSTVGRILAEKFGAEIYSTGTIQRQIAESMGMTTLELNKYSETHPEIDQMIDDGLRALNGQDLSVIIDSRMAWHFVPSSFSVYMTADAVVSARRIMEAGRSSEPFSSLDEAVRSVRSRRKSEMYRYAAFYDVNIKDLENYDFVIDTSFASPERVAQEIASHYLDHMAGKPFERYLICAERLLPCAEERGGAPRFVEQDGFFYIAGGADKILSLVRGGESLLPLKRLRSFGRGKGRKDAFILANCTAEKINAWEEESGVKMRVRPPFLCAN</sequence>
<reference evidence="11" key="1">
    <citation type="journal article" date="2021" name="PeerJ">
        <title>Extensive microbial diversity within the chicken gut microbiome revealed by metagenomics and culture.</title>
        <authorList>
            <person name="Gilroy R."/>
            <person name="Ravi A."/>
            <person name="Getino M."/>
            <person name="Pursley I."/>
            <person name="Horton D.L."/>
            <person name="Alikhan N.F."/>
            <person name="Baker D."/>
            <person name="Gharbi K."/>
            <person name="Hall N."/>
            <person name="Watson M."/>
            <person name="Adriaenssens E.M."/>
            <person name="Foster-Nyarko E."/>
            <person name="Jarju S."/>
            <person name="Secka A."/>
            <person name="Antonio M."/>
            <person name="Oren A."/>
            <person name="Chaudhuri R.R."/>
            <person name="La Ragione R."/>
            <person name="Hildebrand F."/>
            <person name="Pallen M.J."/>
        </authorList>
    </citation>
    <scope>NUCLEOTIDE SEQUENCE</scope>
    <source>
        <strain evidence="11">CHK199-9574</strain>
    </source>
</reference>